<feature type="compositionally biased region" description="Basic and acidic residues" evidence="1">
    <location>
        <begin position="1"/>
        <end position="18"/>
    </location>
</feature>
<evidence type="ECO:0000256" key="1">
    <source>
        <dbReference type="SAM" id="MobiDB-lite"/>
    </source>
</evidence>
<gene>
    <name evidence="2" type="ORF">H4W31_000850</name>
</gene>
<feature type="region of interest" description="Disordered" evidence="1">
    <location>
        <begin position="1"/>
        <end position="53"/>
    </location>
</feature>
<dbReference type="EMBL" id="JADBEB010000001">
    <property type="protein sequence ID" value="MBE1485212.1"/>
    <property type="molecule type" value="Genomic_DNA"/>
</dbReference>
<dbReference type="AlphaFoldDB" id="A0A927LZ75"/>
<accession>A0A927LZ75</accession>
<dbReference type="RefSeq" id="WP_192765442.1">
    <property type="nucleotide sequence ID" value="NZ_JADBEB010000001.1"/>
</dbReference>
<organism evidence="2 3">
    <name type="scientific">Plantactinospora soyae</name>
    <dbReference type="NCBI Taxonomy" id="1544732"/>
    <lineage>
        <taxon>Bacteria</taxon>
        <taxon>Bacillati</taxon>
        <taxon>Actinomycetota</taxon>
        <taxon>Actinomycetes</taxon>
        <taxon>Micromonosporales</taxon>
        <taxon>Micromonosporaceae</taxon>
        <taxon>Plantactinospora</taxon>
    </lineage>
</organism>
<evidence type="ECO:0000313" key="2">
    <source>
        <dbReference type="EMBL" id="MBE1485212.1"/>
    </source>
</evidence>
<keyword evidence="3" id="KW-1185">Reference proteome</keyword>
<reference evidence="2" key="1">
    <citation type="submission" date="2020-10" db="EMBL/GenBank/DDBJ databases">
        <title>Sequencing the genomes of 1000 actinobacteria strains.</title>
        <authorList>
            <person name="Klenk H.-P."/>
        </authorList>
    </citation>
    <scope>NUCLEOTIDE SEQUENCE</scope>
    <source>
        <strain evidence="2">DSM 46832</strain>
    </source>
</reference>
<comment type="caution">
    <text evidence="2">The sequence shown here is derived from an EMBL/GenBank/DDBJ whole genome shotgun (WGS) entry which is preliminary data.</text>
</comment>
<protein>
    <submittedName>
        <fullName evidence="2">Uncharacterized protein</fullName>
    </submittedName>
</protein>
<evidence type="ECO:0000313" key="3">
    <source>
        <dbReference type="Proteomes" id="UP000649753"/>
    </source>
</evidence>
<dbReference type="Proteomes" id="UP000649753">
    <property type="component" value="Unassembled WGS sequence"/>
</dbReference>
<sequence length="158" mass="17433">MDLDRYAPDRPTRSERRTANQAPRSIYRRDEHSPVSGPPNARGTRDASGGASPGTLIEVTDVFEPLPRKALDAFAGRVRPAPRFVLLIPIEAGNLEEAVNLAVLLGRSLRYMPEMRARDELVMDVQAETFHDAFCDLVLPGNLDCTRQARHPGGCEAL</sequence>
<name>A0A927LZ75_9ACTN</name>
<proteinExistence type="predicted"/>